<comment type="caution">
    <text evidence="1">The sequence shown here is derived from an EMBL/GenBank/DDBJ whole genome shotgun (WGS) entry which is preliminary data.</text>
</comment>
<reference evidence="1 2" key="1">
    <citation type="submission" date="2023-09" db="EMBL/GenBank/DDBJ databases">
        <authorList>
            <person name="Rey-Velasco X."/>
        </authorList>
    </citation>
    <scope>NUCLEOTIDE SEQUENCE [LARGE SCALE GENOMIC DNA]</scope>
    <source>
        <strain evidence="1 2">W409</strain>
    </source>
</reference>
<dbReference type="EMBL" id="JAVRIE010000003">
    <property type="protein sequence ID" value="MDT0582958.1"/>
    <property type="molecule type" value="Genomic_DNA"/>
</dbReference>
<accession>A0AAW8R701</accession>
<protein>
    <submittedName>
        <fullName evidence="1">Uncharacterized protein</fullName>
    </submittedName>
</protein>
<dbReference type="RefSeq" id="WP_311361751.1">
    <property type="nucleotide sequence ID" value="NZ_JAVRIE010000003.1"/>
</dbReference>
<dbReference type="AlphaFoldDB" id="A0AAW8R701"/>
<keyword evidence="2" id="KW-1185">Reference proteome</keyword>
<sequence length="43" mass="4838">MPKFKPDDMAIIVFGPGVTDADIEKMITENKYSIKAPVRRNVT</sequence>
<name>A0AAW8R701_9ALTE</name>
<evidence type="ECO:0000313" key="1">
    <source>
        <dbReference type="EMBL" id="MDT0582958.1"/>
    </source>
</evidence>
<gene>
    <name evidence="1" type="ORF">RM544_10440</name>
</gene>
<dbReference type="Proteomes" id="UP001249020">
    <property type="component" value="Unassembled WGS sequence"/>
</dbReference>
<evidence type="ECO:0000313" key="2">
    <source>
        <dbReference type="Proteomes" id="UP001249020"/>
    </source>
</evidence>
<proteinExistence type="predicted"/>
<organism evidence="1 2">
    <name type="scientific">Brumicola blandensis</name>
    <dbReference type="NCBI Taxonomy" id="3075611"/>
    <lineage>
        <taxon>Bacteria</taxon>
        <taxon>Pseudomonadati</taxon>
        <taxon>Pseudomonadota</taxon>
        <taxon>Gammaproteobacteria</taxon>
        <taxon>Alteromonadales</taxon>
        <taxon>Alteromonadaceae</taxon>
        <taxon>Brumicola</taxon>
    </lineage>
</organism>